<keyword evidence="3" id="KW-1185">Reference proteome</keyword>
<evidence type="ECO:0000313" key="3">
    <source>
        <dbReference type="Proteomes" id="UP001341840"/>
    </source>
</evidence>
<comment type="caution">
    <text evidence="2">The sequence shown here is derived from an EMBL/GenBank/DDBJ whole genome shotgun (WGS) entry which is preliminary data.</text>
</comment>
<reference evidence="2 3" key="1">
    <citation type="journal article" date="2023" name="Plants (Basel)">
        <title>Bridging the Gap: Combining Genomics and Transcriptomics Approaches to Understand Stylosanthes scabra, an Orphan Legume from the Brazilian Caatinga.</title>
        <authorList>
            <person name="Ferreira-Neto J.R.C."/>
            <person name="da Silva M.D."/>
            <person name="Binneck E."/>
            <person name="de Melo N.F."/>
            <person name="da Silva R.H."/>
            <person name="de Melo A.L.T.M."/>
            <person name="Pandolfi V."/>
            <person name="Bustamante F.O."/>
            <person name="Brasileiro-Vidal A.C."/>
            <person name="Benko-Iseppon A.M."/>
        </authorList>
    </citation>
    <scope>NUCLEOTIDE SEQUENCE [LARGE SCALE GENOMIC DNA]</scope>
    <source>
        <tissue evidence="2">Leaves</tissue>
    </source>
</reference>
<sequence>MELLLARVKHGVDKDFPVQLQEPVSESDMARLFLHNIPTTVNSETLDKVLPGEYTIEVKPSRKAGQRNNKYCAFAIFKNPLEAHNAYENIQGTELKDTNGKPQKLVKFQLDTGNTASIFVRKAAPHEPRDSISLKRGLQTDDEDHISKKSKREDDAQLNEIESLNERLKESESETASLREQLKQKDLDIEALTLQLSKKDFEINLLNKMVASLKKRR</sequence>
<dbReference type="EMBL" id="JASCZI010211484">
    <property type="protein sequence ID" value="MED6192813.1"/>
    <property type="molecule type" value="Genomic_DNA"/>
</dbReference>
<accession>A0ABU6X839</accession>
<dbReference type="InterPro" id="IPR035979">
    <property type="entry name" value="RBD_domain_sf"/>
</dbReference>
<dbReference type="Proteomes" id="UP001341840">
    <property type="component" value="Unassembled WGS sequence"/>
</dbReference>
<organism evidence="2 3">
    <name type="scientific">Stylosanthes scabra</name>
    <dbReference type="NCBI Taxonomy" id="79078"/>
    <lineage>
        <taxon>Eukaryota</taxon>
        <taxon>Viridiplantae</taxon>
        <taxon>Streptophyta</taxon>
        <taxon>Embryophyta</taxon>
        <taxon>Tracheophyta</taxon>
        <taxon>Spermatophyta</taxon>
        <taxon>Magnoliopsida</taxon>
        <taxon>eudicotyledons</taxon>
        <taxon>Gunneridae</taxon>
        <taxon>Pentapetalae</taxon>
        <taxon>rosids</taxon>
        <taxon>fabids</taxon>
        <taxon>Fabales</taxon>
        <taxon>Fabaceae</taxon>
        <taxon>Papilionoideae</taxon>
        <taxon>50 kb inversion clade</taxon>
        <taxon>dalbergioids sensu lato</taxon>
        <taxon>Dalbergieae</taxon>
        <taxon>Pterocarpus clade</taxon>
        <taxon>Stylosanthes</taxon>
    </lineage>
</organism>
<feature type="coiled-coil region" evidence="1">
    <location>
        <begin position="151"/>
        <end position="188"/>
    </location>
</feature>
<dbReference type="SUPFAM" id="SSF54928">
    <property type="entry name" value="RNA-binding domain, RBD"/>
    <property type="match status" value="1"/>
</dbReference>
<name>A0ABU6X839_9FABA</name>
<keyword evidence="1" id="KW-0175">Coiled coil</keyword>
<evidence type="ECO:0008006" key="4">
    <source>
        <dbReference type="Google" id="ProtNLM"/>
    </source>
</evidence>
<gene>
    <name evidence="2" type="ORF">PIB30_013707</name>
</gene>
<protein>
    <recommendedName>
        <fullName evidence="4">RRM domain-containing protein</fullName>
    </recommendedName>
</protein>
<dbReference type="CDD" id="cd00590">
    <property type="entry name" value="RRM_SF"/>
    <property type="match status" value="1"/>
</dbReference>
<dbReference type="Gene3D" id="1.20.5.170">
    <property type="match status" value="1"/>
</dbReference>
<dbReference type="InterPro" id="IPR012677">
    <property type="entry name" value="Nucleotide-bd_a/b_plait_sf"/>
</dbReference>
<proteinExistence type="predicted"/>
<evidence type="ECO:0000256" key="1">
    <source>
        <dbReference type="SAM" id="Coils"/>
    </source>
</evidence>
<evidence type="ECO:0000313" key="2">
    <source>
        <dbReference type="EMBL" id="MED6192813.1"/>
    </source>
</evidence>
<dbReference type="Gene3D" id="3.30.70.330">
    <property type="match status" value="1"/>
</dbReference>